<accession>A0A9Q8QXP2</accession>
<dbReference type="EMBL" id="OK337614">
    <property type="protein sequence ID" value="UNP64462.1"/>
    <property type="molecule type" value="Genomic_DNA"/>
</dbReference>
<evidence type="ECO:0000313" key="2">
    <source>
        <dbReference type="Proteomes" id="UP001142430"/>
    </source>
</evidence>
<dbReference type="InterPro" id="IPR007013">
    <property type="entry name" value="DNA_pol_proc_fac_herpes"/>
</dbReference>
<sequence length="377" mass="41545">METCYSVTLVLEAFQKNFKLYEHIKSHLKGALVQVRPNSESPSLGLLCGLSKAGIMEVVIESALKASPKPSPSGETEKVFSFRNMSPGNAFMFTRHFFVPGLKDANVCFYKRPEQENAEYVKSQMTYCDNETHTRHTSVTEQVDLKFHEHLKGSSTITRITLSQKTASSLQKWLRGNKQKVNKCQEKGSQPVTVSLNETLNVMVFSSGEHSYTVTLEPACGMDYEVYGKGKVMDMGVLGSDSTTVVDLETLCLALGICKVPGMYIPGIRLYDTGLIDVEAVPIKPQVSGTTLRVVLLQPQVTHRVQEQSIPEIGEGDLDLNEEISEAVNSIDIKPPPTPSPTIKNIKQKKAACKKKLSGEESALAAKKPKTTFNPMI</sequence>
<dbReference type="Gene3D" id="3.70.10.10">
    <property type="match status" value="1"/>
</dbReference>
<name>A0A9Q8QXP2_9GAMA</name>
<organism evidence="1 2">
    <name type="scientific">Saguinine gammaherpesvirus 1</name>
    <dbReference type="NCBI Taxonomy" id="2169901"/>
    <lineage>
        <taxon>Viruses</taxon>
        <taxon>Duplodnaviria</taxon>
        <taxon>Heunggongvirae</taxon>
        <taxon>Peploviricota</taxon>
        <taxon>Herviviricetes</taxon>
        <taxon>Herpesvirales</taxon>
        <taxon>Orthoherpesviridae</taxon>
        <taxon>Gammaherpesvirinae</taxon>
    </lineage>
</organism>
<proteinExistence type="predicted"/>
<evidence type="ECO:0000313" key="1">
    <source>
        <dbReference type="EMBL" id="UNP64462.1"/>
    </source>
</evidence>
<reference evidence="1" key="1">
    <citation type="submission" date="2021-09" db="EMBL/GenBank/DDBJ databases">
        <title>The complete genome of the Saguinine gammaherpesvirus 1 (SgGHV-1).</title>
        <authorList>
            <person name="Marti-Carreras J."/>
            <person name="Maes P."/>
        </authorList>
    </citation>
    <scope>NUCLEOTIDE SEQUENCE</scope>
    <source>
        <strain evidence="1">S338D</strain>
    </source>
</reference>
<dbReference type="Pfam" id="PF04929">
    <property type="entry name" value="Herpes_DNAp_acc"/>
    <property type="match status" value="1"/>
</dbReference>
<dbReference type="Proteomes" id="UP001142430">
    <property type="component" value="Segment"/>
</dbReference>
<protein>
    <submittedName>
        <fullName evidence="1">DNA replication protein</fullName>
    </submittedName>
</protein>